<dbReference type="PRINTS" id="PR00320">
    <property type="entry name" value="GPROTEINBRPT"/>
</dbReference>
<dbReference type="InterPro" id="IPR001680">
    <property type="entry name" value="WD40_rpt"/>
</dbReference>
<dbReference type="InterPro" id="IPR036322">
    <property type="entry name" value="WD40_repeat_dom_sf"/>
</dbReference>
<dbReference type="FunFam" id="3.40.50.720:FF:000253">
    <property type="entry name" value="Uncharacterized protein At5g02240"/>
    <property type="match status" value="1"/>
</dbReference>
<organism evidence="7 8">
    <name type="scientific">Arabidopsis thaliana</name>
    <name type="common">Mouse-ear cress</name>
    <dbReference type="NCBI Taxonomy" id="3702"/>
    <lineage>
        <taxon>Eukaryota</taxon>
        <taxon>Viridiplantae</taxon>
        <taxon>Streptophyta</taxon>
        <taxon>Embryophyta</taxon>
        <taxon>Tracheophyta</taxon>
        <taxon>Spermatophyta</taxon>
        <taxon>Magnoliopsida</taxon>
        <taxon>eudicotyledons</taxon>
        <taxon>Gunneridae</taxon>
        <taxon>Pentapetalae</taxon>
        <taxon>rosids</taxon>
        <taxon>malvids</taxon>
        <taxon>Brassicales</taxon>
        <taxon>Brassicaceae</taxon>
        <taxon>Camelineae</taxon>
        <taxon>Arabidopsis</taxon>
    </lineage>
</organism>
<dbReference type="Proteomes" id="UP000516314">
    <property type="component" value="Chromosome 2"/>
</dbReference>
<dbReference type="PANTHER" id="PTHR14221">
    <property type="entry name" value="WD REPEAT DOMAIN 44"/>
    <property type="match status" value="1"/>
</dbReference>
<dbReference type="Gene3D" id="2.130.10.10">
    <property type="entry name" value="YVTN repeat-like/Quinoprotein amine dehydrogenase"/>
    <property type="match status" value="2"/>
</dbReference>
<dbReference type="InterPro" id="IPR019775">
    <property type="entry name" value="WD40_repeat_CS"/>
</dbReference>
<evidence type="ECO:0000256" key="2">
    <source>
        <dbReference type="ARBA" id="ARBA00022574"/>
    </source>
</evidence>
<protein>
    <submittedName>
        <fullName evidence="7">(thale cress) hypothetical protein</fullName>
    </submittedName>
</protein>
<gene>
    <name evidence="7" type="ORF">AT9943_LOCUS8773</name>
</gene>
<feature type="compositionally biased region" description="Low complexity" evidence="5">
    <location>
        <begin position="764"/>
        <end position="775"/>
    </location>
</feature>
<dbReference type="InterPro" id="IPR015943">
    <property type="entry name" value="WD40/YVTN_repeat-like_dom_sf"/>
</dbReference>
<feature type="domain" description="NAD(P)-binding" evidence="6">
    <location>
        <begin position="916"/>
        <end position="1116"/>
    </location>
</feature>
<evidence type="ECO:0000256" key="4">
    <source>
        <dbReference type="PROSITE-ProRule" id="PRU00221"/>
    </source>
</evidence>
<dbReference type="EMBL" id="LR881467">
    <property type="protein sequence ID" value="CAD5320669.1"/>
    <property type="molecule type" value="Genomic_DNA"/>
</dbReference>
<reference evidence="7 8" key="1">
    <citation type="submission" date="2020-09" db="EMBL/GenBank/DDBJ databases">
        <authorList>
            <person name="Ashkenazy H."/>
        </authorList>
    </citation>
    <scope>NUCLEOTIDE SEQUENCE [LARGE SCALE GENOMIC DNA]</scope>
    <source>
        <strain evidence="8">cv. Cdm-0</strain>
    </source>
</reference>
<dbReference type="SUPFAM" id="SSF51735">
    <property type="entry name" value="NAD(P)-binding Rossmann-fold domains"/>
    <property type="match status" value="1"/>
</dbReference>
<dbReference type="CDD" id="cd05243">
    <property type="entry name" value="SDR_a5"/>
    <property type="match status" value="1"/>
</dbReference>
<dbReference type="PANTHER" id="PTHR14221:SF66">
    <property type="entry name" value="TRANSDUCIN_WD40 REPEAT-LIKE SUPERFAMILY PROTEIN"/>
    <property type="match status" value="1"/>
</dbReference>
<dbReference type="PROSITE" id="PS50294">
    <property type="entry name" value="WD_REPEATS_REGION"/>
    <property type="match status" value="3"/>
</dbReference>
<feature type="region of interest" description="Disordered" evidence="5">
    <location>
        <begin position="308"/>
        <end position="331"/>
    </location>
</feature>
<evidence type="ECO:0000256" key="1">
    <source>
        <dbReference type="ARBA" id="ARBA00007637"/>
    </source>
</evidence>
<name>A0A7G2EF46_ARATH</name>
<evidence type="ECO:0000256" key="5">
    <source>
        <dbReference type="SAM" id="MobiDB-lite"/>
    </source>
</evidence>
<comment type="similarity">
    <text evidence="1">Belongs to the NAD(P)-dependent epimerase/dehydratase family.</text>
</comment>
<feature type="repeat" description="WD" evidence="4">
    <location>
        <begin position="355"/>
        <end position="396"/>
    </location>
</feature>
<evidence type="ECO:0000259" key="6">
    <source>
        <dbReference type="Pfam" id="PF13460"/>
    </source>
</evidence>
<dbReference type="InterPro" id="IPR036291">
    <property type="entry name" value="NAD(P)-bd_dom_sf"/>
</dbReference>
<feature type="repeat" description="WD" evidence="4">
    <location>
        <begin position="457"/>
        <end position="497"/>
    </location>
</feature>
<feature type="repeat" description="WD" evidence="4">
    <location>
        <begin position="497"/>
        <end position="532"/>
    </location>
</feature>
<dbReference type="AlphaFoldDB" id="A0A7G2EF46"/>
<dbReference type="InterPro" id="IPR016040">
    <property type="entry name" value="NAD(P)-bd_dom"/>
</dbReference>
<keyword evidence="3" id="KW-0677">Repeat</keyword>
<accession>A0A7G2EF46</accession>
<dbReference type="PROSITE" id="PS00678">
    <property type="entry name" value="WD_REPEATS_1"/>
    <property type="match status" value="2"/>
</dbReference>
<feature type="compositionally biased region" description="Low complexity" evidence="5">
    <location>
        <begin position="705"/>
        <end position="718"/>
    </location>
</feature>
<dbReference type="PROSITE" id="PS50082">
    <property type="entry name" value="WD_REPEATS_2"/>
    <property type="match status" value="3"/>
</dbReference>
<dbReference type="SMART" id="SM00320">
    <property type="entry name" value="WD40"/>
    <property type="match status" value="5"/>
</dbReference>
<dbReference type="Gene3D" id="3.40.50.720">
    <property type="entry name" value="NAD(P)-binding Rossmann-like Domain"/>
    <property type="match status" value="1"/>
</dbReference>
<feature type="region of interest" description="Disordered" evidence="5">
    <location>
        <begin position="683"/>
        <end position="788"/>
    </location>
</feature>
<proteinExistence type="inferred from homology"/>
<evidence type="ECO:0000313" key="8">
    <source>
        <dbReference type="Proteomes" id="UP000516314"/>
    </source>
</evidence>
<dbReference type="InterPro" id="IPR040324">
    <property type="entry name" value="WDR44/Dgr2"/>
</dbReference>
<dbReference type="Pfam" id="PF00400">
    <property type="entry name" value="WD40"/>
    <property type="match status" value="4"/>
</dbReference>
<sequence length="1152" mass="127482">MANASSSDEDEDFDDCRLSFSSAVSSLTTASRKFRTPAMSPDYDIWMAAPGSISERRRRLLHGMGLASNKDMVSAVSIRRVVSNAPVVSNGEEKKMKKKMNHEVDEQDHDHVPVMLARSRSESDIERFLIEKRRKEEILGKISKQRLTRTYSTICPTRTRICQYQTPIRQTPAVCGNGKALRGGGEALTSVMSNARVGAFFLIKNLDTGKEFIVNEYDEDGMWNRLSDLQTGKQLTLEEFEKCIGYSPVVKELMRRENVNRINYEPLMDLRKFNSYLSKSVRLSKRRGAALLKNIKGVAHSMSLRVADKDVSDGSTDSPKKGKDHKHGKANEWVKVRPTGKSYKELSALHMCQEIQAHEGAVWTIKFSQDAHYLASGGADRVIHVWEVQECELMSMNEGSLTPIHPSLCDSSGNEITVVEKKKKGKGSSGRRHNHIPDYVHVPETVFSFSDKPVCSLKGHLDAILDLSWSKSQLLLSSSMDKTVRLWDIETKTCLKLFAHNDYVTCIQFSPVDENYFLSGSLDAKIRIWSIQDRHVVEWSDLHEMGALIGSHKGICRAYDTEDCKLSQTNQIDVQSNKKSQAKRKITSFQFSPVNPSEVLVTSADSRIRILDGSEVIHKFKGFRNTCSQLSASYSQDGKYIICASEDSQVYLWKNDFHRTRSTLTTQSHEHFHCKDVSAAVPWHGHVRGEPPPVQIHSKRHSKRISTSSQPSSTISSPTKEETSATGPTTSNRNKKSGLPPMPKKAATKSQIQPEEEAGPELGSSESFRSSMNSSEQHSSRFGESPSINTSSRLSSWSWFDSGGHGPQTIQPTAWGMVIVTATVHAIKLQSMAMMTTTTTTFFHPLLPANTYKSGAVASSFVSVPRSSSLQFRSLVSDSTSICGPSKFTGKNRRVSVTVSAAATTEPLTVLVTGAGQIVYKKLKERSEQFVARGLVRTKESKEKINGEDEVFIGDIRDTASFAPAVEGIDALVILTSAVPQMKPGFDPSKGGRPEFFFDDGAYPEQVDWIGQKNQIDAAKAAGVKQIVLVGSMGGTNINHPLNSIGNANILVWKRKAEQYLADSGIPYTIIRAGGLQDKDGGIRELLVGKDDELLETETRTIARADVAEVCVQALQLEEAKFKALDLASKPEGTGTPTKDFKALFTQVTTKF</sequence>
<dbReference type="Pfam" id="PF13460">
    <property type="entry name" value="NAD_binding_10"/>
    <property type="match status" value="1"/>
</dbReference>
<keyword evidence="2 4" id="KW-0853">WD repeat</keyword>
<evidence type="ECO:0000313" key="7">
    <source>
        <dbReference type="EMBL" id="CAD5320669.1"/>
    </source>
</evidence>
<dbReference type="SUPFAM" id="SSF50978">
    <property type="entry name" value="WD40 repeat-like"/>
    <property type="match status" value="1"/>
</dbReference>
<evidence type="ECO:0000256" key="3">
    <source>
        <dbReference type="ARBA" id="ARBA00022737"/>
    </source>
</evidence>
<dbReference type="InterPro" id="IPR020472">
    <property type="entry name" value="WD40_PAC1"/>
</dbReference>